<proteinExistence type="predicted"/>
<keyword evidence="2" id="KW-1185">Reference proteome</keyword>
<sequence length="87" mass="9461">MIHVILSRFQVPGKRPSRAAGRPIDGGYAWWTVIVDAVWCARMRYWGSGGRGVSGVVAVAIGTAWCGGRLGGHLLRRRWNAATARAE</sequence>
<organism evidence="1 2">
    <name type="scientific">Streptomyces camponoticapitis</name>
    <dbReference type="NCBI Taxonomy" id="1616125"/>
    <lineage>
        <taxon>Bacteria</taxon>
        <taxon>Bacillati</taxon>
        <taxon>Actinomycetota</taxon>
        <taxon>Actinomycetes</taxon>
        <taxon>Kitasatosporales</taxon>
        <taxon>Streptomycetaceae</taxon>
        <taxon>Streptomyces</taxon>
    </lineage>
</organism>
<dbReference type="EMBL" id="BMMV01000005">
    <property type="protein sequence ID" value="GGJ89060.1"/>
    <property type="molecule type" value="Genomic_DNA"/>
</dbReference>
<reference evidence="2" key="1">
    <citation type="journal article" date="2019" name="Int. J. Syst. Evol. Microbiol.">
        <title>The Global Catalogue of Microorganisms (GCM) 10K type strain sequencing project: providing services to taxonomists for standard genome sequencing and annotation.</title>
        <authorList>
            <consortium name="The Broad Institute Genomics Platform"/>
            <consortium name="The Broad Institute Genome Sequencing Center for Infectious Disease"/>
            <person name="Wu L."/>
            <person name="Ma J."/>
        </authorList>
    </citation>
    <scope>NUCLEOTIDE SEQUENCE [LARGE SCALE GENOMIC DNA]</scope>
    <source>
        <strain evidence="2">CGMCC 4.7275</strain>
    </source>
</reference>
<comment type="caution">
    <text evidence="1">The sequence shown here is derived from an EMBL/GenBank/DDBJ whole genome shotgun (WGS) entry which is preliminary data.</text>
</comment>
<gene>
    <name evidence="1" type="ORF">GCM10011583_20620</name>
</gene>
<evidence type="ECO:0000313" key="2">
    <source>
        <dbReference type="Proteomes" id="UP000660265"/>
    </source>
</evidence>
<protein>
    <submittedName>
        <fullName evidence="1">Uncharacterized protein</fullName>
    </submittedName>
</protein>
<evidence type="ECO:0000313" key="1">
    <source>
        <dbReference type="EMBL" id="GGJ89060.1"/>
    </source>
</evidence>
<name>A0ABQ2E284_9ACTN</name>
<accession>A0ABQ2E284</accession>
<dbReference type="Proteomes" id="UP000660265">
    <property type="component" value="Unassembled WGS sequence"/>
</dbReference>